<reference evidence="3" key="1">
    <citation type="submission" date="2023-03" db="EMBL/GenBank/DDBJ databases">
        <title>MT1 and MT2 Draft Genomes of Novel Species.</title>
        <authorList>
            <person name="Venkateswaran K."/>
        </authorList>
    </citation>
    <scope>NUCLEOTIDE SEQUENCE</scope>
    <source>
        <strain evidence="3">F6_3S_P_2</strain>
    </source>
</reference>
<evidence type="ECO:0000313" key="3">
    <source>
        <dbReference type="EMBL" id="MDN4608116.1"/>
    </source>
</evidence>
<evidence type="ECO:0000259" key="2">
    <source>
        <dbReference type="Pfam" id="PF00496"/>
    </source>
</evidence>
<comment type="caution">
    <text evidence="3">The sequence shown here is derived from an EMBL/GenBank/DDBJ whole genome shotgun (WGS) entry which is preliminary data.</text>
</comment>
<accession>A0ABT8JU76</accession>
<evidence type="ECO:0000256" key="1">
    <source>
        <dbReference type="SAM" id="SignalP"/>
    </source>
</evidence>
<dbReference type="PANTHER" id="PTHR30290:SF79">
    <property type="entry name" value="DIPEPTIDE-BINDING PROTEIN DPPE"/>
    <property type="match status" value="1"/>
</dbReference>
<dbReference type="Gene3D" id="3.40.190.10">
    <property type="entry name" value="Periplasmic binding protein-like II"/>
    <property type="match status" value="1"/>
</dbReference>
<dbReference type="PROSITE" id="PS51257">
    <property type="entry name" value="PROKAR_LIPOPROTEIN"/>
    <property type="match status" value="1"/>
</dbReference>
<organism evidence="3 4">
    <name type="scientific">Sporosarcina highlanderae</name>
    <dbReference type="NCBI Taxonomy" id="3035916"/>
    <lineage>
        <taxon>Bacteria</taxon>
        <taxon>Bacillati</taxon>
        <taxon>Bacillota</taxon>
        <taxon>Bacilli</taxon>
        <taxon>Bacillales</taxon>
        <taxon>Caryophanaceae</taxon>
        <taxon>Sporosarcina</taxon>
    </lineage>
</organism>
<dbReference type="Gene3D" id="3.10.105.10">
    <property type="entry name" value="Dipeptide-binding Protein, Domain 3"/>
    <property type="match status" value="1"/>
</dbReference>
<dbReference type="Pfam" id="PF00496">
    <property type="entry name" value="SBP_bac_5"/>
    <property type="match status" value="1"/>
</dbReference>
<proteinExistence type="predicted"/>
<dbReference type="InterPro" id="IPR039424">
    <property type="entry name" value="SBP_5"/>
</dbReference>
<keyword evidence="1" id="KW-0732">Signal</keyword>
<gene>
    <name evidence="3" type="ORF">P5G49_11620</name>
</gene>
<sequence>MKKWTMLIVLLLSVAAVMGACSSKNAEDVEGGKNSDVKQELTLNIKTEPPSLDPGLATDTTSAWVLDHVFEGLYTTDEDGNPVKGVAENVEISEDGTVYTFTIRDDSNWTDGTPVTAADFEYAWKRVLNPETGSRFAFYLYYIKGAEEYNMGEGTVEDVGVEAIDEKKLKVTLNAPLGYFDKLLTMWTYYPVKQEQVEGNKNWSTDPATYVSNGPFKMTKWAHDSEIVMEKNNDYYDASVVKLNKVTFKMVNEATTFYQMYKTGELDLISSLPMDVLEAEQNNEEYLAVPRYGTYMYIFNVKKEPFTNEKVRKAFSLSVNRELVVNTINKAGEIPAYGMVPPGVSTPDGDFREVGGEYFKEDAEEAKRLLEEGMKEEGWDKLPEIELLYTTSEGNKRIAEVVQEMIHKNLGVQVKLVNQESKTQLANVNQGNFQMARMGWVGTFVDPVINLDYFLGGSPNNRTGWVNEEYDSLLSQSKVEQDDAKRYDLLHKAEKVLMDDMPFIPMYYYSSTYLTSPKLENVAYYVNRQPFLKWAEKVD</sequence>
<dbReference type="Proteomes" id="UP001175097">
    <property type="component" value="Unassembled WGS sequence"/>
</dbReference>
<dbReference type="RefSeq" id="WP_301243974.1">
    <property type="nucleotide sequence ID" value="NZ_JAROCC010000008.1"/>
</dbReference>
<dbReference type="SUPFAM" id="SSF53850">
    <property type="entry name" value="Periplasmic binding protein-like II"/>
    <property type="match status" value="1"/>
</dbReference>
<dbReference type="EMBL" id="JAROCC010000008">
    <property type="protein sequence ID" value="MDN4608116.1"/>
    <property type="molecule type" value="Genomic_DNA"/>
</dbReference>
<dbReference type="PIRSF" id="PIRSF002741">
    <property type="entry name" value="MppA"/>
    <property type="match status" value="1"/>
</dbReference>
<dbReference type="InterPro" id="IPR000914">
    <property type="entry name" value="SBP_5_dom"/>
</dbReference>
<evidence type="ECO:0000313" key="4">
    <source>
        <dbReference type="Proteomes" id="UP001175097"/>
    </source>
</evidence>
<feature type="chain" id="PRO_5045290242" evidence="1">
    <location>
        <begin position="27"/>
        <end position="539"/>
    </location>
</feature>
<protein>
    <submittedName>
        <fullName evidence="3">Peptide ABC transporter substrate-binding protein</fullName>
    </submittedName>
</protein>
<dbReference type="Gene3D" id="3.90.76.10">
    <property type="entry name" value="Dipeptide-binding Protein, Domain 1"/>
    <property type="match status" value="1"/>
</dbReference>
<dbReference type="PANTHER" id="PTHR30290">
    <property type="entry name" value="PERIPLASMIC BINDING COMPONENT OF ABC TRANSPORTER"/>
    <property type="match status" value="1"/>
</dbReference>
<keyword evidence="4" id="KW-1185">Reference proteome</keyword>
<feature type="domain" description="Solute-binding protein family 5" evidence="2">
    <location>
        <begin position="82"/>
        <end position="461"/>
    </location>
</feature>
<dbReference type="InterPro" id="IPR030678">
    <property type="entry name" value="Peptide/Ni-bd"/>
</dbReference>
<dbReference type="CDD" id="cd08504">
    <property type="entry name" value="PBP2_OppA"/>
    <property type="match status" value="1"/>
</dbReference>
<name>A0ABT8JU76_9BACL</name>
<feature type="signal peptide" evidence="1">
    <location>
        <begin position="1"/>
        <end position="26"/>
    </location>
</feature>